<evidence type="ECO:0000313" key="1">
    <source>
        <dbReference type="EMBL" id="SMX29180.1"/>
    </source>
</evidence>
<dbReference type="OrthoDB" id="1988917at2"/>
<proteinExistence type="predicted"/>
<name>A0A238JES5_9RHOB</name>
<gene>
    <name evidence="1" type="ORF">TRP8649_03313</name>
</gene>
<organism evidence="1 2">
    <name type="scientific">Pelagimonas phthalicica</name>
    <dbReference type="NCBI Taxonomy" id="1037362"/>
    <lineage>
        <taxon>Bacteria</taxon>
        <taxon>Pseudomonadati</taxon>
        <taxon>Pseudomonadota</taxon>
        <taxon>Alphaproteobacteria</taxon>
        <taxon>Rhodobacterales</taxon>
        <taxon>Roseobacteraceae</taxon>
        <taxon>Pelagimonas</taxon>
    </lineage>
</organism>
<dbReference type="RefSeq" id="WP_099247039.1">
    <property type="nucleotide sequence ID" value="NZ_FXXP01000002.1"/>
</dbReference>
<reference evidence="2" key="1">
    <citation type="submission" date="2017-05" db="EMBL/GenBank/DDBJ databases">
        <authorList>
            <person name="Rodrigo-Torres L."/>
            <person name="Arahal R. D."/>
            <person name="Lucena T."/>
        </authorList>
    </citation>
    <scope>NUCLEOTIDE SEQUENCE [LARGE SCALE GENOMIC DNA]</scope>
    <source>
        <strain evidence="2">CECT 8649</strain>
    </source>
</reference>
<sequence length="221" mass="24918">MPIETVTIAEPFFGMRHVVDENKYDVTDRAIVLNVAERPIRIEDQTLAPLQSAIFANVTLRDVDRAVVVDRFDDHADDASLCAEVRMAWPSAYELRGEERLRGVEHYMSPKVFVGNIGLTMYHSASVPLNVGLHKDHPFCPVPGFREVHTQIVGFGKMQQCRERDPATLYLEEPMAPGMTHRPMYDAQGNYPWHQYETTTPSIFLALEILPEGAEIPNLGG</sequence>
<evidence type="ECO:0000313" key="2">
    <source>
        <dbReference type="Proteomes" id="UP000225972"/>
    </source>
</evidence>
<dbReference type="EMBL" id="FXXP01000002">
    <property type="protein sequence ID" value="SMX29180.1"/>
    <property type="molecule type" value="Genomic_DNA"/>
</dbReference>
<accession>A0A238JES5</accession>
<dbReference type="Proteomes" id="UP000225972">
    <property type="component" value="Unassembled WGS sequence"/>
</dbReference>
<dbReference type="AlphaFoldDB" id="A0A238JES5"/>
<keyword evidence="2" id="KW-1185">Reference proteome</keyword>
<protein>
    <submittedName>
        <fullName evidence="1">Uncharacterized protein</fullName>
    </submittedName>
</protein>